<reference evidence="3" key="1">
    <citation type="submission" date="2016-10" db="EMBL/GenBank/DDBJ databases">
        <authorList>
            <person name="Varghese N."/>
            <person name="Submissions S."/>
        </authorList>
    </citation>
    <scope>NUCLEOTIDE SEQUENCE [LARGE SCALE GENOMIC DNA]</scope>
    <source>
        <strain evidence="3">DSM 45004</strain>
    </source>
</reference>
<sequence>MTGTGNIQLARGTATPEPSDEGPHLPASGQPWERIGRFPPAGDIPIDHRSITR</sequence>
<gene>
    <name evidence="2" type="ORF">SAMN04487819_101236</name>
</gene>
<dbReference type="Proteomes" id="UP000198716">
    <property type="component" value="Unassembled WGS sequence"/>
</dbReference>
<accession>A0A1I1TNN1</accession>
<organism evidence="2 3">
    <name type="scientific">Actinopolyspora alba</name>
    <dbReference type="NCBI Taxonomy" id="673379"/>
    <lineage>
        <taxon>Bacteria</taxon>
        <taxon>Bacillati</taxon>
        <taxon>Actinomycetota</taxon>
        <taxon>Actinomycetes</taxon>
        <taxon>Actinopolysporales</taxon>
        <taxon>Actinopolysporaceae</taxon>
        <taxon>Actinopolyspora</taxon>
        <taxon>Actinopolyspora alba group</taxon>
    </lineage>
</organism>
<evidence type="ECO:0000313" key="3">
    <source>
        <dbReference type="Proteomes" id="UP000198716"/>
    </source>
</evidence>
<name>A0A1I1TNN1_9ACTN</name>
<dbReference type="AlphaFoldDB" id="A0A1I1TNN1"/>
<protein>
    <submittedName>
        <fullName evidence="2">Uncharacterized protein</fullName>
    </submittedName>
</protein>
<evidence type="ECO:0000256" key="1">
    <source>
        <dbReference type="SAM" id="MobiDB-lite"/>
    </source>
</evidence>
<feature type="region of interest" description="Disordered" evidence="1">
    <location>
        <begin position="1"/>
        <end position="53"/>
    </location>
</feature>
<dbReference type="EMBL" id="FOMZ01000001">
    <property type="protein sequence ID" value="SFD60346.1"/>
    <property type="molecule type" value="Genomic_DNA"/>
</dbReference>
<keyword evidence="3" id="KW-1185">Reference proteome</keyword>
<evidence type="ECO:0000313" key="2">
    <source>
        <dbReference type="EMBL" id="SFD60346.1"/>
    </source>
</evidence>
<proteinExistence type="predicted"/>